<dbReference type="GO" id="GO:0043190">
    <property type="term" value="C:ATP-binding cassette (ABC) transporter complex"/>
    <property type="evidence" value="ECO:0007669"/>
    <property type="project" value="TreeGrafter"/>
</dbReference>
<evidence type="ECO:0000256" key="6">
    <source>
        <dbReference type="ARBA" id="ARBA00022840"/>
    </source>
</evidence>
<dbReference type="Pfam" id="PF00005">
    <property type="entry name" value="ABC_tran"/>
    <property type="match status" value="2"/>
</dbReference>
<proteinExistence type="inferred from homology"/>
<dbReference type="RefSeq" id="WP_353423926.1">
    <property type="nucleotide sequence ID" value="NZ_CP117826.1"/>
</dbReference>
<dbReference type="GO" id="GO:0005524">
    <property type="term" value="F:ATP binding"/>
    <property type="evidence" value="ECO:0007669"/>
    <property type="project" value="UniProtKB-KW"/>
</dbReference>
<dbReference type="InterPro" id="IPR027417">
    <property type="entry name" value="P-loop_NTPase"/>
</dbReference>
<dbReference type="SMART" id="SM00382">
    <property type="entry name" value="AAA"/>
    <property type="match status" value="2"/>
</dbReference>
<keyword evidence="4" id="KW-1003">Cell membrane</keyword>
<keyword evidence="8" id="KW-0472">Membrane</keyword>
<dbReference type="CDD" id="cd03225">
    <property type="entry name" value="ABC_cobalt_CbiO_domain1"/>
    <property type="match status" value="2"/>
</dbReference>
<dbReference type="GO" id="GO:0042626">
    <property type="term" value="F:ATPase-coupled transmembrane transporter activity"/>
    <property type="evidence" value="ECO:0007669"/>
    <property type="project" value="TreeGrafter"/>
</dbReference>
<evidence type="ECO:0000256" key="5">
    <source>
        <dbReference type="ARBA" id="ARBA00022741"/>
    </source>
</evidence>
<evidence type="ECO:0000256" key="4">
    <source>
        <dbReference type="ARBA" id="ARBA00022475"/>
    </source>
</evidence>
<name>A0AAU8ABW4_9FIRM</name>
<dbReference type="InterPro" id="IPR050095">
    <property type="entry name" value="ECF_ABC_transporter_ATP-bd"/>
</dbReference>
<dbReference type="SUPFAM" id="SSF52540">
    <property type="entry name" value="P-loop containing nucleoside triphosphate hydrolases"/>
    <property type="match status" value="2"/>
</dbReference>
<gene>
    <name evidence="10" type="ORF">PUP29_04815</name>
</gene>
<dbReference type="Gene3D" id="3.40.50.300">
    <property type="entry name" value="P-loop containing nucleotide triphosphate hydrolases"/>
    <property type="match status" value="2"/>
</dbReference>
<evidence type="ECO:0000256" key="2">
    <source>
        <dbReference type="ARBA" id="ARBA00005417"/>
    </source>
</evidence>
<keyword evidence="3" id="KW-0813">Transport</keyword>
<feature type="domain" description="ABC transporter" evidence="9">
    <location>
        <begin position="10"/>
        <end position="252"/>
    </location>
</feature>
<sequence>MHSTIEPGGIRCEGLTFRYMETSKYKVVDHTELAIPEGRVTILTGPSGCGKSTLLYLMAGIYPQNAGVVDEGRVTVNGKELGSLYPHERAPVVGMMFQNPDLQFCMDTVENELAFCLENKGDEPAGMRKKIGEALDFCGIRHLAERSFHTLSGGEKQKVMLACAVLIRPQWLLLDEPFANIDPDSARGLVEKLGQLHRERGMSIVAVDHQFAPWLPIMDEAILLEEGARAAIRGIMRENLAEHEADFCERGIAFPGRPYREKQKANRPDIPVLKLRGVCAGYGGESILHDLDADFYRGKVHAITGASGSGKSTLFSILCRVIPYKGSIRLEDRELKAIRRKTMAHRLGFVFQNPQDQFVAQSVYEEMAVSLRQTYQGEELEQKIKEYLQEVGLWRYRRMSPFMLSQGQQRRLAVAALLAYDCSVLVCDEPTYAQDARSLQAVMELLMKRVEENGLTLIFSTHDRQLAADYADIWYVLEDGKLKRRMDV</sequence>
<accession>A0AAU8ABW4</accession>
<feature type="domain" description="ABC transporter" evidence="9">
    <location>
        <begin position="273"/>
        <end position="488"/>
    </location>
</feature>
<dbReference type="InterPro" id="IPR017871">
    <property type="entry name" value="ABC_transporter-like_CS"/>
</dbReference>
<evidence type="ECO:0000259" key="9">
    <source>
        <dbReference type="PROSITE" id="PS50893"/>
    </source>
</evidence>
<keyword evidence="7" id="KW-1278">Translocase</keyword>
<dbReference type="AlphaFoldDB" id="A0AAU8ABW4"/>
<comment type="similarity">
    <text evidence="2">Belongs to the ABC transporter superfamily.</text>
</comment>
<evidence type="ECO:0000256" key="3">
    <source>
        <dbReference type="ARBA" id="ARBA00022448"/>
    </source>
</evidence>
<organism evidence="10">
    <name type="scientific">Christensenella massiliensis</name>
    <dbReference type="NCBI Taxonomy" id="1805714"/>
    <lineage>
        <taxon>Bacteria</taxon>
        <taxon>Bacillati</taxon>
        <taxon>Bacillota</taxon>
        <taxon>Clostridia</taxon>
        <taxon>Christensenellales</taxon>
        <taxon>Christensenellaceae</taxon>
        <taxon>Christensenella</taxon>
    </lineage>
</organism>
<dbReference type="InterPro" id="IPR003439">
    <property type="entry name" value="ABC_transporter-like_ATP-bd"/>
</dbReference>
<dbReference type="InterPro" id="IPR003593">
    <property type="entry name" value="AAA+_ATPase"/>
</dbReference>
<reference evidence="10" key="1">
    <citation type="submission" date="2023-02" db="EMBL/GenBank/DDBJ databases">
        <title>Gut commensal Christensenella minuta modulates host metabolism via a new class of secondary bile acids.</title>
        <authorList>
            <person name="Liu C."/>
        </authorList>
    </citation>
    <scope>NUCLEOTIDE SEQUENCE</scope>
    <source>
        <strain evidence="10">CA70</strain>
    </source>
</reference>
<comment type="subcellular location">
    <subcellularLocation>
        <location evidence="1">Cell membrane</location>
        <topology evidence="1">Peripheral membrane protein</topology>
    </subcellularLocation>
</comment>
<evidence type="ECO:0000256" key="8">
    <source>
        <dbReference type="ARBA" id="ARBA00023136"/>
    </source>
</evidence>
<dbReference type="GO" id="GO:0016887">
    <property type="term" value="F:ATP hydrolysis activity"/>
    <property type="evidence" value="ECO:0007669"/>
    <property type="project" value="InterPro"/>
</dbReference>
<evidence type="ECO:0000256" key="1">
    <source>
        <dbReference type="ARBA" id="ARBA00004202"/>
    </source>
</evidence>
<keyword evidence="5" id="KW-0547">Nucleotide-binding</keyword>
<dbReference type="EMBL" id="CP117826">
    <property type="protein sequence ID" value="XCC63237.1"/>
    <property type="molecule type" value="Genomic_DNA"/>
</dbReference>
<dbReference type="PANTHER" id="PTHR43553">
    <property type="entry name" value="HEAVY METAL TRANSPORTER"/>
    <property type="match status" value="1"/>
</dbReference>
<evidence type="ECO:0000313" key="10">
    <source>
        <dbReference type="EMBL" id="XCC63237.1"/>
    </source>
</evidence>
<protein>
    <submittedName>
        <fullName evidence="10">ATP-binding cassette domain-containing protein</fullName>
    </submittedName>
</protein>
<keyword evidence="6 10" id="KW-0067">ATP-binding</keyword>
<dbReference type="InterPro" id="IPR015856">
    <property type="entry name" value="ABC_transpr_CbiO/EcfA_su"/>
</dbReference>
<dbReference type="PROSITE" id="PS50893">
    <property type="entry name" value="ABC_TRANSPORTER_2"/>
    <property type="match status" value="2"/>
</dbReference>
<dbReference type="PROSITE" id="PS00211">
    <property type="entry name" value="ABC_TRANSPORTER_1"/>
    <property type="match status" value="2"/>
</dbReference>
<evidence type="ECO:0000256" key="7">
    <source>
        <dbReference type="ARBA" id="ARBA00022967"/>
    </source>
</evidence>